<reference evidence="1 2" key="1">
    <citation type="submission" date="2017-11" db="EMBL/GenBank/DDBJ databases">
        <title>Evolution of Phototrophy in the Chloroflexi Phylum Driven by Horizontal Gene Transfer.</title>
        <authorList>
            <person name="Ward L.M."/>
            <person name="Hemp J."/>
            <person name="Shih P.M."/>
            <person name="Mcglynn S.E."/>
            <person name="Fischer W."/>
        </authorList>
    </citation>
    <scope>NUCLEOTIDE SEQUENCE [LARGE SCALE GENOMIC DNA]</scope>
    <source>
        <strain evidence="1">JP3_7</strain>
    </source>
</reference>
<accession>A0A2M8Q6Q4</accession>
<protein>
    <submittedName>
        <fullName evidence="1">Uncharacterized protein</fullName>
    </submittedName>
</protein>
<sequence length="122" mass="13237">RQLFPKAPEDAVRHAIIRAARQFCGQSRWYRVALTATLSPNVQAYSLGSDPLLEVVDVPLGRITDTNGAILSLQPSDPTTFDPNVKPGRPTTYAYLPEGSVAFFPIPNAAYAVTLTLAVQPK</sequence>
<dbReference type="Proteomes" id="UP000230790">
    <property type="component" value="Unassembled WGS sequence"/>
</dbReference>
<dbReference type="InterPro" id="IPR056209">
    <property type="entry name" value="SU10_adaptor"/>
</dbReference>
<gene>
    <name evidence="1" type="ORF">CUN48_18770</name>
</gene>
<evidence type="ECO:0000313" key="1">
    <source>
        <dbReference type="EMBL" id="PJF45460.1"/>
    </source>
</evidence>
<dbReference type="EMBL" id="PGTN01001069">
    <property type="protein sequence ID" value="PJF45460.1"/>
    <property type="molecule type" value="Genomic_DNA"/>
</dbReference>
<evidence type="ECO:0000313" key="2">
    <source>
        <dbReference type="Proteomes" id="UP000230790"/>
    </source>
</evidence>
<feature type="non-terminal residue" evidence="1">
    <location>
        <position position="1"/>
    </location>
</feature>
<name>A0A2M8Q6Q4_9CHLR</name>
<dbReference type="AlphaFoldDB" id="A0A2M8Q6Q4"/>
<proteinExistence type="predicted"/>
<feature type="non-terminal residue" evidence="1">
    <location>
        <position position="122"/>
    </location>
</feature>
<comment type="caution">
    <text evidence="1">The sequence shown here is derived from an EMBL/GenBank/DDBJ whole genome shotgun (WGS) entry which is preliminary data.</text>
</comment>
<organism evidence="1 2">
    <name type="scientific">Candidatus Thermofonsia Clade 3 bacterium</name>
    <dbReference type="NCBI Taxonomy" id="2364212"/>
    <lineage>
        <taxon>Bacteria</taxon>
        <taxon>Bacillati</taxon>
        <taxon>Chloroflexota</taxon>
        <taxon>Candidatus Thermofontia</taxon>
        <taxon>Candidatus Thermofonsia Clade 3</taxon>
    </lineage>
</organism>
<dbReference type="Pfam" id="PF24175">
    <property type="entry name" value="SU10_adaptor"/>
    <property type="match status" value="1"/>
</dbReference>